<dbReference type="Proteomes" id="UP000659124">
    <property type="component" value="Unassembled WGS sequence"/>
</dbReference>
<sequence>MMFENIQIVTFSNNIPNTDYVSWTPKSRLWCLCELSVGFGDVMVWDEKNAIPLNTMIGFMDFMMHSLDSPEGESWTHDLPHAMGKITLQWTVTAGDEVNFSIFQQKQLMQKTVSKATALSYRHQFYIRVMSLLTAHVPEKVCWRVGEKFYQEEIRDENAFRIGQQVTTIPGPEIKTLRAGFVISRKWHHQRGAYIYQLLMEGKVTSRWYDSSELALTGEGRWQTILLLLLIDLKNRCLFKMLLKLLQPLFFSIPEQRTLFTG</sequence>
<protein>
    <submittedName>
        <fullName evidence="1">Uncharacterized protein</fullName>
    </submittedName>
</protein>
<evidence type="ECO:0000313" key="1">
    <source>
        <dbReference type="EMBL" id="MBC9929778.1"/>
    </source>
</evidence>
<reference evidence="1 2" key="1">
    <citation type="submission" date="2020-09" db="EMBL/GenBank/DDBJ databases">
        <title>Genome sequences of type strains of Chitinophaga qingshengii and Chitinophaga varians.</title>
        <authorList>
            <person name="Kittiwongwattana C."/>
        </authorList>
    </citation>
    <scope>NUCLEOTIDE SEQUENCE [LARGE SCALE GENOMIC DNA]</scope>
    <source>
        <strain evidence="1 2">JCM 30026</strain>
    </source>
</reference>
<comment type="caution">
    <text evidence="1">The sequence shown here is derived from an EMBL/GenBank/DDBJ whole genome shotgun (WGS) entry which is preliminary data.</text>
</comment>
<proteinExistence type="predicted"/>
<organism evidence="1 2">
    <name type="scientific">Chitinophaga qingshengii</name>
    <dbReference type="NCBI Taxonomy" id="1569794"/>
    <lineage>
        <taxon>Bacteria</taxon>
        <taxon>Pseudomonadati</taxon>
        <taxon>Bacteroidota</taxon>
        <taxon>Chitinophagia</taxon>
        <taxon>Chitinophagales</taxon>
        <taxon>Chitinophagaceae</taxon>
        <taxon>Chitinophaga</taxon>
    </lineage>
</organism>
<accession>A0ABR7TIJ4</accession>
<dbReference type="RefSeq" id="WP_188086875.1">
    <property type="nucleotide sequence ID" value="NZ_JACVFC010000001.1"/>
</dbReference>
<evidence type="ECO:0000313" key="2">
    <source>
        <dbReference type="Proteomes" id="UP000659124"/>
    </source>
</evidence>
<dbReference type="EMBL" id="JACVFC010000001">
    <property type="protein sequence ID" value="MBC9929778.1"/>
    <property type="molecule type" value="Genomic_DNA"/>
</dbReference>
<gene>
    <name evidence="1" type="ORF">ICL07_05280</name>
</gene>
<name>A0ABR7TIJ4_9BACT</name>
<keyword evidence="2" id="KW-1185">Reference proteome</keyword>